<evidence type="ECO:0000256" key="1">
    <source>
        <dbReference type="ARBA" id="ARBA00022729"/>
    </source>
</evidence>
<comment type="caution">
    <text evidence="3">The sequence shown here is derived from an EMBL/GenBank/DDBJ whole genome shotgun (WGS) entry which is preliminary data.</text>
</comment>
<accession>A0A4Q4T763</accession>
<sequence>MLSMNKIIAAVGLVVAPALAYSGDLTWYQYNPGLGACGLTHNDGSAVVALSRSEYGNDPNPNLAAVCGRWIAINYNGRVIHAEVADKCWGCQPGDIDVSPSLFSQVADLGVGRIQVTWEFI</sequence>
<evidence type="ECO:0000256" key="2">
    <source>
        <dbReference type="SAM" id="SignalP"/>
    </source>
</evidence>
<dbReference type="PANTHER" id="PTHR31836:SF28">
    <property type="entry name" value="SRCR DOMAIN-CONTAINING PROTEIN-RELATED"/>
    <property type="match status" value="1"/>
</dbReference>
<dbReference type="PANTHER" id="PTHR31836">
    <property type="match status" value="1"/>
</dbReference>
<gene>
    <name evidence="3" type="ORF">DL764_005837</name>
</gene>
<evidence type="ECO:0000313" key="3">
    <source>
        <dbReference type="EMBL" id="RYP02305.1"/>
    </source>
</evidence>
<organism evidence="3 4">
    <name type="scientific">Monosporascus ibericus</name>
    <dbReference type="NCBI Taxonomy" id="155417"/>
    <lineage>
        <taxon>Eukaryota</taxon>
        <taxon>Fungi</taxon>
        <taxon>Dikarya</taxon>
        <taxon>Ascomycota</taxon>
        <taxon>Pezizomycotina</taxon>
        <taxon>Sordariomycetes</taxon>
        <taxon>Xylariomycetidae</taxon>
        <taxon>Xylariales</taxon>
        <taxon>Xylariales incertae sedis</taxon>
        <taxon>Monosporascus</taxon>
    </lineage>
</organism>
<dbReference type="STRING" id="155417.A0A4Q4T763"/>
<dbReference type="AlphaFoldDB" id="A0A4Q4T763"/>
<dbReference type="Gene3D" id="2.40.40.10">
    <property type="entry name" value="RlpA-like domain"/>
    <property type="match status" value="1"/>
</dbReference>
<reference evidence="3 4" key="1">
    <citation type="submission" date="2018-06" db="EMBL/GenBank/DDBJ databases">
        <title>Complete Genomes of Monosporascus.</title>
        <authorList>
            <person name="Robinson A.J."/>
            <person name="Natvig D.O."/>
        </authorList>
    </citation>
    <scope>NUCLEOTIDE SEQUENCE [LARGE SCALE GENOMIC DNA]</scope>
    <source>
        <strain evidence="3 4">CBS 110550</strain>
    </source>
</reference>
<dbReference type="InterPro" id="IPR036908">
    <property type="entry name" value="RlpA-like_sf"/>
</dbReference>
<dbReference type="OrthoDB" id="406505at2759"/>
<dbReference type="InterPro" id="IPR051477">
    <property type="entry name" value="Expansin_CellWall"/>
</dbReference>
<keyword evidence="4" id="KW-1185">Reference proteome</keyword>
<proteinExistence type="predicted"/>
<dbReference type="EMBL" id="QJNU01000320">
    <property type="protein sequence ID" value="RYP02305.1"/>
    <property type="molecule type" value="Genomic_DNA"/>
</dbReference>
<dbReference type="SUPFAM" id="SSF50685">
    <property type="entry name" value="Barwin-like endoglucanases"/>
    <property type="match status" value="1"/>
</dbReference>
<feature type="signal peptide" evidence="2">
    <location>
        <begin position="1"/>
        <end position="20"/>
    </location>
</feature>
<protein>
    <recommendedName>
        <fullName evidence="5">RlpA-like protein double-psi beta-barrel domain-containing protein</fullName>
    </recommendedName>
</protein>
<feature type="chain" id="PRO_5020417364" description="RlpA-like protein double-psi beta-barrel domain-containing protein" evidence="2">
    <location>
        <begin position="21"/>
        <end position="121"/>
    </location>
</feature>
<keyword evidence="1 2" id="KW-0732">Signal</keyword>
<evidence type="ECO:0008006" key="5">
    <source>
        <dbReference type="Google" id="ProtNLM"/>
    </source>
</evidence>
<dbReference type="CDD" id="cd22191">
    <property type="entry name" value="DPBB_RlpA_EXP_N-like"/>
    <property type="match status" value="1"/>
</dbReference>
<name>A0A4Q4T763_9PEZI</name>
<dbReference type="Proteomes" id="UP000293360">
    <property type="component" value="Unassembled WGS sequence"/>
</dbReference>
<evidence type="ECO:0000313" key="4">
    <source>
        <dbReference type="Proteomes" id="UP000293360"/>
    </source>
</evidence>